<comment type="caution">
    <text evidence="2">The sequence shown here is derived from an EMBL/GenBank/DDBJ whole genome shotgun (WGS) entry which is preliminary data.</text>
</comment>
<evidence type="ECO:0000313" key="2">
    <source>
        <dbReference type="EMBL" id="MFC5651887.1"/>
    </source>
</evidence>
<evidence type="ECO:0000256" key="1">
    <source>
        <dbReference type="SAM" id="MobiDB-lite"/>
    </source>
</evidence>
<proteinExistence type="predicted"/>
<organism evidence="2 3">
    <name type="scientific">Paenibacillus solisilvae</name>
    <dbReference type="NCBI Taxonomy" id="2486751"/>
    <lineage>
        <taxon>Bacteria</taxon>
        <taxon>Bacillati</taxon>
        <taxon>Bacillota</taxon>
        <taxon>Bacilli</taxon>
        <taxon>Bacillales</taxon>
        <taxon>Paenibacillaceae</taxon>
        <taxon>Paenibacillus</taxon>
    </lineage>
</organism>
<feature type="region of interest" description="Disordered" evidence="1">
    <location>
        <begin position="95"/>
        <end position="122"/>
    </location>
</feature>
<sequence length="122" mass="13751">MSREPYSSPDDPELDPYEINFLPKFRTGRGPAAPFVNSSGIVIGDHQYESPDSPLSQWTEDTDPAIMAGDEWVHPFKDIGFLTSENRDFFEKEIEPQAGIFQHPDKNSAYRAGEDASEKKQS</sequence>
<reference evidence="3" key="1">
    <citation type="journal article" date="2019" name="Int. J. Syst. Evol. Microbiol.">
        <title>The Global Catalogue of Microorganisms (GCM) 10K type strain sequencing project: providing services to taxonomists for standard genome sequencing and annotation.</title>
        <authorList>
            <consortium name="The Broad Institute Genomics Platform"/>
            <consortium name="The Broad Institute Genome Sequencing Center for Infectious Disease"/>
            <person name="Wu L."/>
            <person name="Ma J."/>
        </authorList>
    </citation>
    <scope>NUCLEOTIDE SEQUENCE [LARGE SCALE GENOMIC DNA]</scope>
    <source>
        <strain evidence="3">CGMCC 1.3240</strain>
    </source>
</reference>
<feature type="compositionally biased region" description="Basic and acidic residues" evidence="1">
    <location>
        <begin position="103"/>
        <end position="122"/>
    </location>
</feature>
<gene>
    <name evidence="2" type="ORF">ACFPYJ_22745</name>
</gene>
<dbReference type="EMBL" id="JBHSOW010000081">
    <property type="protein sequence ID" value="MFC5651887.1"/>
    <property type="molecule type" value="Genomic_DNA"/>
</dbReference>
<dbReference type="InterPro" id="IPR024999">
    <property type="entry name" value="DUF3905"/>
</dbReference>
<evidence type="ECO:0000313" key="3">
    <source>
        <dbReference type="Proteomes" id="UP001596047"/>
    </source>
</evidence>
<name>A0ABW0W3Q9_9BACL</name>
<dbReference type="Pfam" id="PF13045">
    <property type="entry name" value="DUF3905"/>
    <property type="match status" value="1"/>
</dbReference>
<dbReference type="RefSeq" id="WP_379190521.1">
    <property type="nucleotide sequence ID" value="NZ_JBHSOW010000081.1"/>
</dbReference>
<accession>A0ABW0W3Q9</accession>
<dbReference type="Proteomes" id="UP001596047">
    <property type="component" value="Unassembled WGS sequence"/>
</dbReference>
<keyword evidence="3" id="KW-1185">Reference proteome</keyword>
<protein>
    <submittedName>
        <fullName evidence="2">DUF3905 domain-containing protein</fullName>
    </submittedName>
</protein>